<keyword evidence="4" id="KW-1185">Reference proteome</keyword>
<dbReference type="GO" id="GO:0000155">
    <property type="term" value="F:phosphorelay sensor kinase activity"/>
    <property type="evidence" value="ECO:0007669"/>
    <property type="project" value="InterPro"/>
</dbReference>
<protein>
    <recommendedName>
        <fullName evidence="2">Signal transduction histidine kinase internal region domain-containing protein</fullName>
    </recommendedName>
</protein>
<keyword evidence="1" id="KW-1133">Transmembrane helix</keyword>
<dbReference type="PANTHER" id="PTHR34220">
    <property type="entry name" value="SENSOR HISTIDINE KINASE YPDA"/>
    <property type="match status" value="1"/>
</dbReference>
<dbReference type="Proteomes" id="UP000075583">
    <property type="component" value="Unassembled WGS sequence"/>
</dbReference>
<dbReference type="InterPro" id="IPR010559">
    <property type="entry name" value="Sig_transdc_His_kin_internal"/>
</dbReference>
<dbReference type="AlphaFoldDB" id="A0A150XSI0"/>
<dbReference type="GO" id="GO:0016020">
    <property type="term" value="C:membrane"/>
    <property type="evidence" value="ECO:0007669"/>
    <property type="project" value="InterPro"/>
</dbReference>
<keyword evidence="1" id="KW-0812">Transmembrane</keyword>
<evidence type="ECO:0000313" key="4">
    <source>
        <dbReference type="Proteomes" id="UP000075583"/>
    </source>
</evidence>
<dbReference type="InterPro" id="IPR050640">
    <property type="entry name" value="Bact_2-comp_sensor_kinase"/>
</dbReference>
<dbReference type="OrthoDB" id="927174at2"/>
<feature type="transmembrane region" description="Helical" evidence="1">
    <location>
        <begin position="116"/>
        <end position="134"/>
    </location>
</feature>
<dbReference type="RefSeq" id="WP_062588818.1">
    <property type="nucleotide sequence ID" value="NZ_LQZQ01000002.1"/>
</dbReference>
<name>A0A150XSI0_ROSEK</name>
<feature type="transmembrane region" description="Helical" evidence="1">
    <location>
        <begin position="7"/>
        <end position="24"/>
    </location>
</feature>
<keyword evidence="1" id="KW-0472">Membrane</keyword>
<organism evidence="3 4">
    <name type="scientific">Roseivirga ehrenbergii (strain DSM 102268 / JCM 13514 / KCTC 12282 / NCIMB 14502 / KMM 6017)</name>
    <dbReference type="NCBI Taxonomy" id="279360"/>
    <lineage>
        <taxon>Bacteria</taxon>
        <taxon>Pseudomonadati</taxon>
        <taxon>Bacteroidota</taxon>
        <taxon>Cytophagia</taxon>
        <taxon>Cytophagales</taxon>
        <taxon>Roseivirgaceae</taxon>
        <taxon>Roseivirga</taxon>
    </lineage>
</organism>
<accession>A0A150XSI0</accession>
<feature type="domain" description="Signal transduction histidine kinase internal region" evidence="2">
    <location>
        <begin position="162"/>
        <end position="239"/>
    </location>
</feature>
<feature type="transmembrane region" description="Helical" evidence="1">
    <location>
        <begin position="74"/>
        <end position="96"/>
    </location>
</feature>
<evidence type="ECO:0000313" key="3">
    <source>
        <dbReference type="EMBL" id="KYG81654.1"/>
    </source>
</evidence>
<evidence type="ECO:0000259" key="2">
    <source>
        <dbReference type="Pfam" id="PF06580"/>
    </source>
</evidence>
<evidence type="ECO:0000256" key="1">
    <source>
        <dbReference type="SAM" id="Phobius"/>
    </source>
</evidence>
<dbReference type="PANTHER" id="PTHR34220:SF7">
    <property type="entry name" value="SENSOR HISTIDINE KINASE YPDA"/>
    <property type="match status" value="1"/>
</dbReference>
<proteinExistence type="predicted"/>
<comment type="caution">
    <text evidence="3">The sequence shown here is derived from an EMBL/GenBank/DDBJ whole genome shotgun (WGS) entry which is preliminary data.</text>
</comment>
<feature type="transmembrane region" description="Helical" evidence="1">
    <location>
        <begin position="36"/>
        <end position="53"/>
    </location>
</feature>
<dbReference type="Pfam" id="PF06580">
    <property type="entry name" value="His_kinase"/>
    <property type="match status" value="1"/>
</dbReference>
<dbReference type="STRING" id="279360.MB14_13815"/>
<sequence length="343" mass="39672">MPKLIRLVLFTVIGILFLEYLYYSEYDLLPNVYKEAPLYIFTIVTSIISGWVISSINLKLNEKLPWRKSIMQRFIAGLAFDFLALAIILLTLNWLAGVSGMIDFHLFEAALTESQLEVKVIILSFILLFIVTLVEFNTYSYSEFSVGQIRKLKSERKQLEFQFEALKSQLSPHYLFNSMNTISSLIYRDPQIAENFIRNLAETFNYVLNTKNVKLVSLKEEIEALRDFNYLLGIRYGNALDLKIEIDDATLSYPIPPLSLQLLVENAVKHNVISDDEPLRINIRNDEHHIIILNNKTEAPTKTSSHKVGLDNIKKRYAFFTVLEVEVKDEDYFEVKLPILKDS</sequence>
<dbReference type="EMBL" id="LQZQ01000002">
    <property type="protein sequence ID" value="KYG81654.1"/>
    <property type="molecule type" value="Genomic_DNA"/>
</dbReference>
<gene>
    <name evidence="3" type="ORF">MB14_13815</name>
</gene>
<reference evidence="3" key="1">
    <citation type="submission" date="2016-01" db="EMBL/GenBank/DDBJ databases">
        <title>Genome sequencing of Roseivirga ehrenbergii KMM 6017.</title>
        <authorList>
            <person name="Selvaratnam C."/>
            <person name="Thevarajoo S."/>
            <person name="Goh K.M."/>
            <person name="Ee R."/>
            <person name="Chan K.-G."/>
            <person name="Chong C.S."/>
        </authorList>
    </citation>
    <scope>NUCLEOTIDE SEQUENCE [LARGE SCALE GENOMIC DNA]</scope>
    <source>
        <strain evidence="3">KMM 6017</strain>
    </source>
</reference>